<dbReference type="InterPro" id="IPR018206">
    <property type="entry name" value="ETF_asu_C_CS"/>
</dbReference>
<dbReference type="InterPro" id="IPR001308">
    <property type="entry name" value="ETF_a/FixB"/>
</dbReference>
<dbReference type="PIRSF" id="PIRSF000089">
    <property type="entry name" value="Electra_flavoP_a"/>
    <property type="match status" value="1"/>
</dbReference>
<dbReference type="Gene3D" id="3.40.50.620">
    <property type="entry name" value="HUPs"/>
    <property type="match status" value="1"/>
</dbReference>
<evidence type="ECO:0000256" key="7">
    <source>
        <dbReference type="ARBA" id="ARBA00022946"/>
    </source>
</evidence>
<protein>
    <recommendedName>
        <fullName evidence="10">Electron transfer flavoprotein subunit alpha</fullName>
        <shortName evidence="10">Alpha-ETF</shortName>
    </recommendedName>
</protein>
<dbReference type="FunCoup" id="A9TCZ3">
    <property type="interactions" value="2861"/>
</dbReference>
<dbReference type="GO" id="GO:0050660">
    <property type="term" value="F:flavin adenine dinucleotide binding"/>
    <property type="evidence" value="ECO:0000318"/>
    <property type="project" value="GO_Central"/>
</dbReference>
<keyword evidence="4 10" id="KW-0813">Transport</keyword>
<name>A9TCZ3_PHYPA</name>
<dbReference type="eggNOG" id="KOG3954">
    <property type="taxonomic scope" value="Eukaryota"/>
</dbReference>
<evidence type="ECO:0000256" key="1">
    <source>
        <dbReference type="ARBA" id="ARBA00004305"/>
    </source>
</evidence>
<feature type="binding site" evidence="11">
    <location>
        <begin position="290"/>
        <end position="294"/>
    </location>
    <ligand>
        <name>FAD</name>
        <dbReference type="ChEBI" id="CHEBI:57692"/>
    </ligand>
</feature>
<dbReference type="AlphaFoldDB" id="A9TCZ3"/>
<comment type="function">
    <text evidence="10">The electron transfer flavoprotein serves as a specific electron acceptor for several dehydrogenases, including five acyl-CoA dehydrogenases, glutaryl-CoA and sarcosine dehydrogenase. It transfers the electrons to the main mitochondrial respiratory chain via ETF-ubiquinone oxidoreductase (ETF dehydrogenase).</text>
</comment>
<dbReference type="PaxDb" id="3218-PP1S206_83V6.2"/>
<dbReference type="Gene3D" id="3.40.50.1220">
    <property type="entry name" value="TPP-binding domain"/>
    <property type="match status" value="1"/>
</dbReference>
<dbReference type="GO" id="GO:0009055">
    <property type="term" value="F:electron transfer activity"/>
    <property type="evidence" value="ECO:0000318"/>
    <property type="project" value="GO_Central"/>
</dbReference>
<dbReference type="Pfam" id="PF01012">
    <property type="entry name" value="ETF"/>
    <property type="match status" value="1"/>
</dbReference>
<reference evidence="13 15" key="2">
    <citation type="journal article" date="2018" name="Plant J.">
        <title>The Physcomitrella patens chromosome-scale assembly reveals moss genome structure and evolution.</title>
        <authorList>
            <person name="Lang D."/>
            <person name="Ullrich K.K."/>
            <person name="Murat F."/>
            <person name="Fuchs J."/>
            <person name="Jenkins J."/>
            <person name="Haas F.B."/>
            <person name="Piednoel M."/>
            <person name="Gundlach H."/>
            <person name="Van Bel M."/>
            <person name="Meyberg R."/>
            <person name="Vives C."/>
            <person name="Morata J."/>
            <person name="Symeonidi A."/>
            <person name="Hiss M."/>
            <person name="Muchero W."/>
            <person name="Kamisugi Y."/>
            <person name="Saleh O."/>
            <person name="Blanc G."/>
            <person name="Decker E.L."/>
            <person name="van Gessel N."/>
            <person name="Grimwood J."/>
            <person name="Hayes R.D."/>
            <person name="Graham S.W."/>
            <person name="Gunter L.E."/>
            <person name="McDaniel S.F."/>
            <person name="Hoernstein S.N.W."/>
            <person name="Larsson A."/>
            <person name="Li F.W."/>
            <person name="Perroud P.F."/>
            <person name="Phillips J."/>
            <person name="Ranjan P."/>
            <person name="Rokshar D.S."/>
            <person name="Rothfels C.J."/>
            <person name="Schneider L."/>
            <person name="Shu S."/>
            <person name="Stevenson D.W."/>
            <person name="Thummler F."/>
            <person name="Tillich M."/>
            <person name="Villarreal Aguilar J.C."/>
            <person name="Widiez T."/>
            <person name="Wong G.K."/>
            <person name="Wymore A."/>
            <person name="Zhang Y."/>
            <person name="Zimmer A.D."/>
            <person name="Quatrano R.S."/>
            <person name="Mayer K.F.X."/>
            <person name="Goodstein D."/>
            <person name="Casacuberta J.M."/>
            <person name="Vandepoele K."/>
            <person name="Reski R."/>
            <person name="Cuming A.C."/>
            <person name="Tuskan G.A."/>
            <person name="Maumus F."/>
            <person name="Salse J."/>
            <person name="Schmutz J."/>
            <person name="Rensing S.A."/>
        </authorList>
    </citation>
    <scope>NUCLEOTIDE SEQUENCE [LARGE SCALE GENOMIC DNA]</scope>
    <source>
        <strain evidence="14 15">cv. Gransden 2004</strain>
    </source>
</reference>
<dbReference type="Proteomes" id="UP000006727">
    <property type="component" value="Chromosome 15"/>
</dbReference>
<proteinExistence type="inferred from homology"/>
<gene>
    <name evidence="14" type="primary">LOC112292646</name>
    <name evidence="13" type="ORF">PHYPA_019912</name>
</gene>
<accession>A9TCZ3</accession>
<feature type="binding site" evidence="11">
    <location>
        <begin position="276"/>
        <end position="277"/>
    </location>
    <ligand>
        <name>FAD</name>
        <dbReference type="ChEBI" id="CHEBI:57692"/>
    </ligand>
</feature>
<dbReference type="Gramene" id="Pp3c15_18640V3.1">
    <property type="protein sequence ID" value="Pp3c15_18640V3.1"/>
    <property type="gene ID" value="Pp3c15_18640"/>
</dbReference>
<dbReference type="FunFam" id="3.40.50.620:FF:000157">
    <property type="entry name" value="Electron transfer flavoprotein subunit alpha, mitochondrial"/>
    <property type="match status" value="1"/>
</dbReference>
<evidence type="ECO:0000256" key="3">
    <source>
        <dbReference type="ARBA" id="ARBA00011355"/>
    </source>
</evidence>
<feature type="binding site" evidence="11">
    <location>
        <position position="251"/>
    </location>
    <ligand>
        <name>FAD</name>
        <dbReference type="ChEBI" id="CHEBI:57692"/>
    </ligand>
</feature>
<dbReference type="RefSeq" id="XP_024397105.1">
    <property type="nucleotide sequence ID" value="XM_024541337.2"/>
</dbReference>
<dbReference type="SUPFAM" id="SSF52402">
    <property type="entry name" value="Adenine nucleotide alpha hydrolases-like"/>
    <property type="match status" value="1"/>
</dbReference>
<dbReference type="PANTHER" id="PTHR43153:SF1">
    <property type="entry name" value="ELECTRON TRANSFER FLAVOPROTEIN SUBUNIT ALPHA, MITOCHONDRIAL"/>
    <property type="match status" value="1"/>
</dbReference>
<evidence type="ECO:0000313" key="14">
    <source>
        <dbReference type="EnsemblPlants" id="Pp3c15_18640V3.1"/>
    </source>
</evidence>
<evidence type="ECO:0000313" key="13">
    <source>
        <dbReference type="EMBL" id="PNR39633.1"/>
    </source>
</evidence>
<dbReference type="SUPFAM" id="SSF52467">
    <property type="entry name" value="DHS-like NAD/FAD-binding domain"/>
    <property type="match status" value="1"/>
</dbReference>
<feature type="domain" description="Electron transfer flavoprotein alpha/beta-subunit N-terminal" evidence="12">
    <location>
        <begin position="32"/>
        <end position="213"/>
    </location>
</feature>
<dbReference type="GO" id="GO:0005759">
    <property type="term" value="C:mitochondrial matrix"/>
    <property type="evidence" value="ECO:0007669"/>
    <property type="project" value="UniProtKB-SubCell"/>
</dbReference>
<dbReference type="InterPro" id="IPR014729">
    <property type="entry name" value="Rossmann-like_a/b/a_fold"/>
</dbReference>
<keyword evidence="15" id="KW-1185">Reference proteome</keyword>
<sequence>MAVIRSATRKLLSSRCWLSTTLNVLHVRLASTLVVAEHDGGKLKDSSLSAIAAAGRLGESSTVSVLLGGTGSTLQQAASQASKAHPSITKVVVADMKKLDHDLAEPWAEVIVAAVRSDEYSHVVTASTSFGKNVLPRAAALLDVSPLSDVTRIIDEQTFVRPIYAGNAMSTVRYVGSGPCIFSIRPTSFAVSSALPREAEAPISALDTSGLNAVCQCVSEIIERSEWLGQQVQESERPELGSARVVVSGGRGLKSKENFEMLEKLADKLGGAVGASRAAVDGGYVPNDMQVGQTGKIVAPELYIAIGISGAIQHLAGMKDSKVIVAINKDPDSAIFQVADYGLAADLFDAVPELVEKLPEKQKFA</sequence>
<evidence type="ECO:0000256" key="4">
    <source>
        <dbReference type="ARBA" id="ARBA00022448"/>
    </source>
</evidence>
<keyword evidence="9 10" id="KW-0496">Mitochondrion</keyword>
<evidence type="ECO:0000256" key="11">
    <source>
        <dbReference type="PIRSR" id="PIRSR000089-1"/>
    </source>
</evidence>
<dbReference type="PANTHER" id="PTHR43153">
    <property type="entry name" value="ELECTRON TRANSFER FLAVOPROTEIN ALPHA"/>
    <property type="match status" value="1"/>
</dbReference>
<dbReference type="Pfam" id="PF00766">
    <property type="entry name" value="ETF_alpha"/>
    <property type="match status" value="1"/>
</dbReference>
<evidence type="ECO:0000256" key="5">
    <source>
        <dbReference type="ARBA" id="ARBA00022630"/>
    </source>
</evidence>
<dbReference type="EMBL" id="ABEU02000015">
    <property type="protein sequence ID" value="PNR39633.1"/>
    <property type="molecule type" value="Genomic_DNA"/>
</dbReference>
<feature type="binding site" evidence="11">
    <location>
        <position position="328"/>
    </location>
    <ligand>
        <name>FAD</name>
        <dbReference type="ChEBI" id="CHEBI:57692"/>
    </ligand>
</feature>
<evidence type="ECO:0000259" key="12">
    <source>
        <dbReference type="SMART" id="SM00893"/>
    </source>
</evidence>
<keyword evidence="7" id="KW-0809">Transit peptide</keyword>
<evidence type="ECO:0000256" key="9">
    <source>
        <dbReference type="ARBA" id="ARBA00023128"/>
    </source>
</evidence>
<dbReference type="GO" id="GO:0033539">
    <property type="term" value="P:fatty acid beta-oxidation using acyl-CoA dehydrogenase"/>
    <property type="evidence" value="ECO:0000318"/>
    <property type="project" value="GO_Central"/>
</dbReference>
<feature type="binding site" evidence="11">
    <location>
        <begin position="307"/>
        <end position="314"/>
    </location>
    <ligand>
        <name>FAD</name>
        <dbReference type="ChEBI" id="CHEBI:57692"/>
    </ligand>
</feature>
<organism evidence="13">
    <name type="scientific">Physcomitrium patens</name>
    <name type="common">Spreading-leaved earth moss</name>
    <name type="synonym">Physcomitrella patens</name>
    <dbReference type="NCBI Taxonomy" id="3218"/>
    <lineage>
        <taxon>Eukaryota</taxon>
        <taxon>Viridiplantae</taxon>
        <taxon>Streptophyta</taxon>
        <taxon>Embryophyta</taxon>
        <taxon>Bryophyta</taxon>
        <taxon>Bryophytina</taxon>
        <taxon>Bryopsida</taxon>
        <taxon>Funariidae</taxon>
        <taxon>Funariales</taxon>
        <taxon>Funariaceae</taxon>
        <taxon>Physcomitrium</taxon>
    </lineage>
</organism>
<dbReference type="GeneID" id="112292646"/>
<dbReference type="OrthoDB" id="1715808at2759"/>
<dbReference type="FunFam" id="3.40.50.1220:FF:000001">
    <property type="entry name" value="Electron transfer flavoprotein, alpha subunit"/>
    <property type="match status" value="1"/>
</dbReference>
<dbReference type="InterPro" id="IPR029035">
    <property type="entry name" value="DHS-like_NAD/FAD-binding_dom"/>
</dbReference>
<evidence type="ECO:0000256" key="8">
    <source>
        <dbReference type="ARBA" id="ARBA00022982"/>
    </source>
</evidence>
<reference evidence="14" key="3">
    <citation type="submission" date="2020-12" db="UniProtKB">
        <authorList>
            <consortium name="EnsemblPlants"/>
        </authorList>
    </citation>
    <scope>IDENTIFICATION</scope>
</reference>
<dbReference type="GO" id="GO:0005739">
    <property type="term" value="C:mitochondrion"/>
    <property type="evidence" value="ECO:0000318"/>
    <property type="project" value="GO_Central"/>
</dbReference>
<evidence type="ECO:0000313" key="15">
    <source>
        <dbReference type="Proteomes" id="UP000006727"/>
    </source>
</evidence>
<dbReference type="KEGG" id="ppp:112292646"/>
<reference evidence="13 15" key="1">
    <citation type="journal article" date="2008" name="Science">
        <title>The Physcomitrella genome reveals evolutionary insights into the conquest of land by plants.</title>
        <authorList>
            <person name="Rensing S."/>
            <person name="Lang D."/>
            <person name="Zimmer A."/>
            <person name="Terry A."/>
            <person name="Salamov A."/>
            <person name="Shapiro H."/>
            <person name="Nishiyama T."/>
            <person name="Perroud P.-F."/>
            <person name="Lindquist E."/>
            <person name="Kamisugi Y."/>
            <person name="Tanahashi T."/>
            <person name="Sakakibara K."/>
            <person name="Fujita T."/>
            <person name="Oishi K."/>
            <person name="Shin-I T."/>
            <person name="Kuroki Y."/>
            <person name="Toyoda A."/>
            <person name="Suzuki Y."/>
            <person name="Hashimoto A."/>
            <person name="Yamaguchi K."/>
            <person name="Sugano A."/>
            <person name="Kohara Y."/>
            <person name="Fujiyama A."/>
            <person name="Anterola A."/>
            <person name="Aoki S."/>
            <person name="Ashton N."/>
            <person name="Barbazuk W.B."/>
            <person name="Barker E."/>
            <person name="Bennetzen J."/>
            <person name="Bezanilla M."/>
            <person name="Blankenship R."/>
            <person name="Cho S.H."/>
            <person name="Dutcher S."/>
            <person name="Estelle M."/>
            <person name="Fawcett J.A."/>
            <person name="Gundlach H."/>
            <person name="Hanada K."/>
            <person name="Heyl A."/>
            <person name="Hicks K.A."/>
            <person name="Hugh J."/>
            <person name="Lohr M."/>
            <person name="Mayer K."/>
            <person name="Melkozernov A."/>
            <person name="Murata T."/>
            <person name="Nelson D."/>
            <person name="Pils B."/>
            <person name="Prigge M."/>
            <person name="Reiss B."/>
            <person name="Renner T."/>
            <person name="Rombauts S."/>
            <person name="Rushton P."/>
            <person name="Sanderfoot A."/>
            <person name="Schween G."/>
            <person name="Shiu S.-H."/>
            <person name="Stueber K."/>
            <person name="Theodoulou F.L."/>
            <person name="Tu H."/>
            <person name="Van de Peer Y."/>
            <person name="Verrier P.J."/>
            <person name="Waters E."/>
            <person name="Wood A."/>
            <person name="Yang L."/>
            <person name="Cove D."/>
            <person name="Cuming A."/>
            <person name="Hasebe M."/>
            <person name="Lucas S."/>
            <person name="Mishler D.B."/>
            <person name="Reski R."/>
            <person name="Grigoriev I."/>
            <person name="Quatrano R.S."/>
            <person name="Boore J.L."/>
        </authorList>
    </citation>
    <scope>NUCLEOTIDE SEQUENCE [LARGE SCALE GENOMIC DNA]</scope>
    <source>
        <strain evidence="14 15">cv. Gransden 2004</strain>
    </source>
</reference>
<dbReference type="InterPro" id="IPR014730">
    <property type="entry name" value="ETF_a/b_N"/>
</dbReference>
<dbReference type="STRING" id="3218.A9TCZ3"/>
<dbReference type="InterPro" id="IPR014731">
    <property type="entry name" value="ETF_asu_C"/>
</dbReference>
<evidence type="ECO:0000256" key="2">
    <source>
        <dbReference type="ARBA" id="ARBA00005817"/>
    </source>
</evidence>
<dbReference type="PROSITE" id="PS00696">
    <property type="entry name" value="ETF_ALPHA"/>
    <property type="match status" value="1"/>
</dbReference>
<dbReference type="RefSeq" id="XP_024397107.1">
    <property type="nucleotide sequence ID" value="XM_024541339.2"/>
</dbReference>
<comment type="similarity">
    <text evidence="2 10">Belongs to the ETF alpha-subunit/FixB family.</text>
</comment>
<evidence type="ECO:0000256" key="6">
    <source>
        <dbReference type="ARBA" id="ARBA00022827"/>
    </source>
</evidence>
<dbReference type="CDD" id="cd01715">
    <property type="entry name" value="ETF_alpha"/>
    <property type="match status" value="1"/>
</dbReference>
<dbReference type="InterPro" id="IPR033947">
    <property type="entry name" value="ETF_alpha_N"/>
</dbReference>
<dbReference type="OMA" id="HHICGIG"/>
<evidence type="ECO:0000256" key="10">
    <source>
        <dbReference type="PIRNR" id="PIRNR000089"/>
    </source>
</evidence>
<comment type="subcellular location">
    <subcellularLocation>
        <location evidence="1 10">Mitochondrion matrix</location>
    </subcellularLocation>
</comment>
<dbReference type="SMART" id="SM00893">
    <property type="entry name" value="ETF"/>
    <property type="match status" value="1"/>
</dbReference>
<dbReference type="RefSeq" id="XP_024397106.1">
    <property type="nucleotide sequence ID" value="XM_024541338.2"/>
</dbReference>
<keyword evidence="5 10" id="KW-0285">Flavoprotein</keyword>
<comment type="cofactor">
    <cofactor evidence="10 11">
        <name>FAD</name>
        <dbReference type="ChEBI" id="CHEBI:57692"/>
    </cofactor>
    <text evidence="10 11">Binds 1 FAD per dimer.</text>
</comment>
<dbReference type="EnsemblPlants" id="Pp3c15_18640V3.1">
    <property type="protein sequence ID" value="Pp3c15_18640V3.1"/>
    <property type="gene ID" value="Pp3c15_18640"/>
</dbReference>
<keyword evidence="6 10" id="KW-0274">FAD</keyword>
<keyword evidence="8 10" id="KW-0249">Electron transport</keyword>
<comment type="subunit">
    <text evidence="3 10">Heterodimer of an alpha and a beta subunit.</text>
</comment>